<evidence type="ECO:0000313" key="3">
    <source>
        <dbReference type="Proteomes" id="UP000267096"/>
    </source>
</evidence>
<protein>
    <recommendedName>
        <fullName evidence="4">RGS domain-containing protein</fullName>
    </recommendedName>
</protein>
<dbReference type="InterPro" id="IPR036305">
    <property type="entry name" value="RGS_sf"/>
</dbReference>
<organism evidence="2 3">
    <name type="scientific">Anisakis simplex</name>
    <name type="common">Herring worm</name>
    <dbReference type="NCBI Taxonomy" id="6269"/>
    <lineage>
        <taxon>Eukaryota</taxon>
        <taxon>Metazoa</taxon>
        <taxon>Ecdysozoa</taxon>
        <taxon>Nematoda</taxon>
        <taxon>Chromadorea</taxon>
        <taxon>Rhabditida</taxon>
        <taxon>Spirurina</taxon>
        <taxon>Ascaridomorpha</taxon>
        <taxon>Ascaridoidea</taxon>
        <taxon>Anisakidae</taxon>
        <taxon>Anisakis</taxon>
        <taxon>Anisakis simplex complex</taxon>
    </lineage>
</organism>
<feature type="compositionally biased region" description="Polar residues" evidence="1">
    <location>
        <begin position="310"/>
        <end position="320"/>
    </location>
</feature>
<dbReference type="InterPro" id="IPR044926">
    <property type="entry name" value="RGS_subdomain_2"/>
</dbReference>
<sequence length="320" mass="35597">MHYDVWEIFSKYVHSTAPERVALPEEVQNEFRIAVETRTIEALDRAIEKAFQMVYKRLQHEYVVPFCQSECYLGHLCGSPPISVDELMFVGERSNLGRRLTLPGTESSFSLSQFRNRLWKVLMPSAVDGSVESTSSSSFDRLSDMAYGGGGSSSNLTKGAMHVELANDASAVAGSHPNPEYMLQYASLPSIDITYEKNSNDSNGAEVEISPVAAVGSSEETSERHPSRSISPNELTIFDPHRDINRWMVTIPRIEPRRDPSNQRTMYVYIVCVERFDVQDNTNVENSNESTVSNGTNRTNKEGAGGAIARSNSNRNIDNG</sequence>
<evidence type="ECO:0000256" key="1">
    <source>
        <dbReference type="SAM" id="MobiDB-lite"/>
    </source>
</evidence>
<feature type="region of interest" description="Disordered" evidence="1">
    <location>
        <begin position="282"/>
        <end position="320"/>
    </location>
</feature>
<feature type="compositionally biased region" description="Low complexity" evidence="1">
    <location>
        <begin position="282"/>
        <end position="297"/>
    </location>
</feature>
<dbReference type="AlphaFoldDB" id="A0A3P6PJZ0"/>
<dbReference type="OrthoDB" id="5957963at2759"/>
<name>A0A3P6PJZ0_ANISI</name>
<accession>A0A3P6PJZ0</accession>
<dbReference type="SUPFAM" id="SSF48097">
    <property type="entry name" value="Regulator of G-protein signaling, RGS"/>
    <property type="match status" value="1"/>
</dbReference>
<evidence type="ECO:0008006" key="4">
    <source>
        <dbReference type="Google" id="ProtNLM"/>
    </source>
</evidence>
<dbReference type="Gene3D" id="1.10.167.10">
    <property type="entry name" value="Regulator of G-protein Signalling 4, domain 2"/>
    <property type="match status" value="1"/>
</dbReference>
<dbReference type="EMBL" id="UYRR01003329">
    <property type="protein sequence ID" value="VDK19998.1"/>
    <property type="molecule type" value="Genomic_DNA"/>
</dbReference>
<gene>
    <name evidence="2" type="ORF">ASIM_LOCUS2469</name>
</gene>
<keyword evidence="3" id="KW-1185">Reference proteome</keyword>
<proteinExistence type="predicted"/>
<dbReference type="Proteomes" id="UP000267096">
    <property type="component" value="Unassembled WGS sequence"/>
</dbReference>
<reference evidence="2 3" key="1">
    <citation type="submission" date="2018-11" db="EMBL/GenBank/DDBJ databases">
        <authorList>
            <consortium name="Pathogen Informatics"/>
        </authorList>
    </citation>
    <scope>NUCLEOTIDE SEQUENCE [LARGE SCALE GENOMIC DNA]</scope>
</reference>
<evidence type="ECO:0000313" key="2">
    <source>
        <dbReference type="EMBL" id="VDK19998.1"/>
    </source>
</evidence>
<feature type="region of interest" description="Disordered" evidence="1">
    <location>
        <begin position="214"/>
        <end position="235"/>
    </location>
</feature>